<dbReference type="AlphaFoldDB" id="A0A6H9YUF6"/>
<evidence type="ECO:0000256" key="1">
    <source>
        <dbReference type="ARBA" id="ARBA00022527"/>
    </source>
</evidence>
<sequence>MSVVVLGTVRLPVSDASPKAARDMANAVAQTWELADDVAYRARLATSELATNAIRYGIGSTIQVVVSRRQRRLRGEVHDGSPVLPVRQQQACARSRGGG</sequence>
<dbReference type="InterPro" id="IPR003594">
    <property type="entry name" value="HATPase_dom"/>
</dbReference>
<dbReference type="RefSeq" id="WP_151565317.1">
    <property type="nucleotide sequence ID" value="NZ_WBMT01000016.1"/>
</dbReference>
<keyword evidence="3" id="KW-0547">Nucleotide-binding</keyword>
<dbReference type="Proteomes" id="UP000468735">
    <property type="component" value="Unassembled WGS sequence"/>
</dbReference>
<dbReference type="InterPro" id="IPR036890">
    <property type="entry name" value="HATPase_C_sf"/>
</dbReference>
<evidence type="ECO:0000313" key="3">
    <source>
        <dbReference type="EMBL" id="KAB2344290.1"/>
    </source>
</evidence>
<evidence type="ECO:0000259" key="2">
    <source>
        <dbReference type="Pfam" id="PF13581"/>
    </source>
</evidence>
<evidence type="ECO:0000313" key="4">
    <source>
        <dbReference type="Proteomes" id="UP000468735"/>
    </source>
</evidence>
<proteinExistence type="predicted"/>
<keyword evidence="1" id="KW-0808">Transferase</keyword>
<gene>
    <name evidence="3" type="ORF">F8566_30535</name>
</gene>
<keyword evidence="1" id="KW-0418">Kinase</keyword>
<dbReference type="SUPFAM" id="SSF55874">
    <property type="entry name" value="ATPase domain of HSP90 chaperone/DNA topoisomerase II/histidine kinase"/>
    <property type="match status" value="1"/>
</dbReference>
<comment type="caution">
    <text evidence="3">The sequence shown here is derived from an EMBL/GenBank/DDBJ whole genome shotgun (WGS) entry which is preliminary data.</text>
</comment>
<keyword evidence="3" id="KW-0067">ATP-binding</keyword>
<dbReference type="PANTHER" id="PTHR35526">
    <property type="entry name" value="ANTI-SIGMA-F FACTOR RSBW-RELATED"/>
    <property type="match status" value="1"/>
</dbReference>
<dbReference type="EMBL" id="WBMT01000016">
    <property type="protein sequence ID" value="KAB2344290.1"/>
    <property type="molecule type" value="Genomic_DNA"/>
</dbReference>
<keyword evidence="4" id="KW-1185">Reference proteome</keyword>
<dbReference type="GO" id="GO:0005524">
    <property type="term" value="F:ATP binding"/>
    <property type="evidence" value="ECO:0007669"/>
    <property type="project" value="UniProtKB-KW"/>
</dbReference>
<dbReference type="PANTHER" id="PTHR35526:SF3">
    <property type="entry name" value="ANTI-SIGMA-F FACTOR RSBW"/>
    <property type="match status" value="1"/>
</dbReference>
<dbReference type="OrthoDB" id="3534907at2"/>
<protein>
    <submittedName>
        <fullName evidence="3">ATP-binding protein</fullName>
    </submittedName>
</protein>
<keyword evidence="1" id="KW-0723">Serine/threonine-protein kinase</keyword>
<dbReference type="Gene3D" id="3.30.565.10">
    <property type="entry name" value="Histidine kinase-like ATPase, C-terminal domain"/>
    <property type="match status" value="1"/>
</dbReference>
<dbReference type="InterPro" id="IPR050267">
    <property type="entry name" value="Anti-sigma-factor_SerPK"/>
</dbReference>
<feature type="domain" description="Histidine kinase/HSP90-like ATPase" evidence="2">
    <location>
        <begin position="17"/>
        <end position="83"/>
    </location>
</feature>
<accession>A0A6H9YUF6</accession>
<dbReference type="Pfam" id="PF13581">
    <property type="entry name" value="HATPase_c_2"/>
    <property type="match status" value="1"/>
</dbReference>
<organism evidence="3 4">
    <name type="scientific">Actinomadura rudentiformis</name>
    <dbReference type="NCBI Taxonomy" id="359158"/>
    <lineage>
        <taxon>Bacteria</taxon>
        <taxon>Bacillati</taxon>
        <taxon>Actinomycetota</taxon>
        <taxon>Actinomycetes</taxon>
        <taxon>Streptosporangiales</taxon>
        <taxon>Thermomonosporaceae</taxon>
        <taxon>Actinomadura</taxon>
    </lineage>
</organism>
<dbReference type="GO" id="GO:0004674">
    <property type="term" value="F:protein serine/threonine kinase activity"/>
    <property type="evidence" value="ECO:0007669"/>
    <property type="project" value="UniProtKB-KW"/>
</dbReference>
<reference evidence="3 4" key="1">
    <citation type="submission" date="2019-09" db="EMBL/GenBank/DDBJ databases">
        <title>Actinomadura physcomitrii sp. nov., a novel actinomycete isolated from moss [Physcomitrium sphaericum (Ludw) Fuernr].</title>
        <authorList>
            <person name="Zhuang X."/>
            <person name="Liu C."/>
        </authorList>
    </citation>
    <scope>NUCLEOTIDE SEQUENCE [LARGE SCALE GENOMIC DNA]</scope>
    <source>
        <strain evidence="3 4">HMC1</strain>
    </source>
</reference>
<name>A0A6H9YUF6_9ACTN</name>